<evidence type="ECO:0000313" key="2">
    <source>
        <dbReference type="EMBL" id="MBS2962280.1"/>
    </source>
</evidence>
<comment type="caution">
    <text evidence="2">The sequence shown here is derived from an EMBL/GenBank/DDBJ whole genome shotgun (WGS) entry which is preliminary data.</text>
</comment>
<evidence type="ECO:0000256" key="1">
    <source>
        <dbReference type="SAM" id="MobiDB-lite"/>
    </source>
</evidence>
<keyword evidence="3" id="KW-1185">Reference proteome</keyword>
<organism evidence="2 3">
    <name type="scientific">Actinocrinis puniceicyclus</name>
    <dbReference type="NCBI Taxonomy" id="977794"/>
    <lineage>
        <taxon>Bacteria</taxon>
        <taxon>Bacillati</taxon>
        <taxon>Actinomycetota</taxon>
        <taxon>Actinomycetes</taxon>
        <taxon>Catenulisporales</taxon>
        <taxon>Actinospicaceae</taxon>
        <taxon>Actinocrinis</taxon>
    </lineage>
</organism>
<sequence length="84" mass="9181">MTGLRTVKHSPATLHDPAPRRESAHSHGHGRPLRATFSHDRVALDEIELYAELIIAAQRSDKPLSSADIDAVLGLRPGEPARSR</sequence>
<feature type="region of interest" description="Disordered" evidence="1">
    <location>
        <begin position="1"/>
        <end position="36"/>
    </location>
</feature>
<reference evidence="2" key="1">
    <citation type="submission" date="2021-04" db="EMBL/GenBank/DDBJ databases">
        <title>Genome based classification of Actinospica acidithermotolerans sp. nov., an actinobacterium isolated from an Indonesian hot spring.</title>
        <authorList>
            <person name="Kusuma A.B."/>
            <person name="Putra K.E."/>
            <person name="Nafisah S."/>
            <person name="Loh J."/>
            <person name="Nouioui I."/>
            <person name="Goodfellow M."/>
        </authorList>
    </citation>
    <scope>NUCLEOTIDE SEQUENCE</scope>
    <source>
        <strain evidence="2">DSM 45618</strain>
    </source>
</reference>
<dbReference type="Proteomes" id="UP000677913">
    <property type="component" value="Unassembled WGS sequence"/>
</dbReference>
<proteinExistence type="predicted"/>
<dbReference type="AlphaFoldDB" id="A0A8J7WMQ3"/>
<protein>
    <submittedName>
        <fullName evidence="2">Uncharacterized protein</fullName>
    </submittedName>
</protein>
<name>A0A8J7WMQ3_9ACTN</name>
<evidence type="ECO:0000313" key="3">
    <source>
        <dbReference type="Proteomes" id="UP000677913"/>
    </source>
</evidence>
<gene>
    <name evidence="2" type="ORF">KGA66_04430</name>
</gene>
<dbReference type="EMBL" id="JAGSXH010000009">
    <property type="protein sequence ID" value="MBS2962280.1"/>
    <property type="molecule type" value="Genomic_DNA"/>
</dbReference>
<dbReference type="RefSeq" id="WP_211464767.1">
    <property type="nucleotide sequence ID" value="NZ_JAGSXH010000009.1"/>
</dbReference>
<accession>A0A8J7WMQ3</accession>